<keyword evidence="2" id="KW-1185">Reference proteome</keyword>
<sequence>MAFWASCSDFGGGFSRVSSIRFRDFILSSSGNAVSGFLVLSAPYLQGTSTAQMQELGQYSLRNKGLCLVPTSCTAGIARSNGADIWAPIKSPSPKFNKDVSPFH</sequence>
<reference evidence="1" key="1">
    <citation type="journal article" date="2023" name="Mol. Ecol. Resour.">
        <title>Chromosome-level genome assembly of a triploid poplar Populus alba 'Berolinensis'.</title>
        <authorList>
            <person name="Chen S."/>
            <person name="Yu Y."/>
            <person name="Wang X."/>
            <person name="Wang S."/>
            <person name="Zhang T."/>
            <person name="Zhou Y."/>
            <person name="He R."/>
            <person name="Meng N."/>
            <person name="Wang Y."/>
            <person name="Liu W."/>
            <person name="Liu Z."/>
            <person name="Liu J."/>
            <person name="Guo Q."/>
            <person name="Huang H."/>
            <person name="Sederoff R.R."/>
            <person name="Wang G."/>
            <person name="Qu G."/>
            <person name="Chen S."/>
        </authorList>
    </citation>
    <scope>NUCLEOTIDE SEQUENCE</scope>
    <source>
        <strain evidence="1">SC-2020</strain>
    </source>
</reference>
<accession>A0AAD6LYR7</accession>
<organism evidence="1 2">
    <name type="scientific">Populus alba x Populus x berolinensis</name>
    <dbReference type="NCBI Taxonomy" id="444605"/>
    <lineage>
        <taxon>Eukaryota</taxon>
        <taxon>Viridiplantae</taxon>
        <taxon>Streptophyta</taxon>
        <taxon>Embryophyta</taxon>
        <taxon>Tracheophyta</taxon>
        <taxon>Spermatophyta</taxon>
        <taxon>Magnoliopsida</taxon>
        <taxon>eudicotyledons</taxon>
        <taxon>Gunneridae</taxon>
        <taxon>Pentapetalae</taxon>
        <taxon>rosids</taxon>
        <taxon>fabids</taxon>
        <taxon>Malpighiales</taxon>
        <taxon>Salicaceae</taxon>
        <taxon>Saliceae</taxon>
        <taxon>Populus</taxon>
    </lineage>
</organism>
<name>A0AAD6LYR7_9ROSI</name>
<evidence type="ECO:0000313" key="2">
    <source>
        <dbReference type="Proteomes" id="UP001164929"/>
    </source>
</evidence>
<gene>
    <name evidence="1" type="ORF">NC653_031561</name>
</gene>
<dbReference type="AlphaFoldDB" id="A0AAD6LYR7"/>
<evidence type="ECO:0000313" key="1">
    <source>
        <dbReference type="EMBL" id="KAJ6975768.1"/>
    </source>
</evidence>
<protein>
    <submittedName>
        <fullName evidence="1">Uncharacterized protein</fullName>
    </submittedName>
</protein>
<proteinExistence type="predicted"/>
<dbReference type="EMBL" id="JAQIZT010000013">
    <property type="protein sequence ID" value="KAJ6975768.1"/>
    <property type="molecule type" value="Genomic_DNA"/>
</dbReference>
<dbReference type="Proteomes" id="UP001164929">
    <property type="component" value="Chromosome 13"/>
</dbReference>
<comment type="caution">
    <text evidence="1">The sequence shown here is derived from an EMBL/GenBank/DDBJ whole genome shotgun (WGS) entry which is preliminary data.</text>
</comment>